<dbReference type="OrthoDB" id="1741105at2759"/>
<reference evidence="2 3" key="1">
    <citation type="submission" date="2019-05" db="EMBL/GenBank/DDBJ databases">
        <title>Mikania micrantha, genome provides insights into the molecular mechanism of rapid growth.</title>
        <authorList>
            <person name="Liu B."/>
        </authorList>
    </citation>
    <scope>NUCLEOTIDE SEQUENCE [LARGE SCALE GENOMIC DNA]</scope>
    <source>
        <strain evidence="2">NLD-2019</strain>
        <tissue evidence="2">Leaf</tissue>
    </source>
</reference>
<keyword evidence="3" id="KW-1185">Reference proteome</keyword>
<feature type="compositionally biased region" description="Basic and acidic residues" evidence="1">
    <location>
        <begin position="143"/>
        <end position="161"/>
    </location>
</feature>
<dbReference type="EMBL" id="SZYD01000017">
    <property type="protein sequence ID" value="KAD3067591.1"/>
    <property type="molecule type" value="Genomic_DNA"/>
</dbReference>
<gene>
    <name evidence="2" type="ORF">E3N88_35471</name>
</gene>
<feature type="compositionally biased region" description="Low complexity" evidence="1">
    <location>
        <begin position="125"/>
        <end position="138"/>
    </location>
</feature>
<comment type="caution">
    <text evidence="2">The sequence shown here is derived from an EMBL/GenBank/DDBJ whole genome shotgun (WGS) entry which is preliminary data.</text>
</comment>
<organism evidence="2 3">
    <name type="scientific">Mikania micrantha</name>
    <name type="common">bitter vine</name>
    <dbReference type="NCBI Taxonomy" id="192012"/>
    <lineage>
        <taxon>Eukaryota</taxon>
        <taxon>Viridiplantae</taxon>
        <taxon>Streptophyta</taxon>
        <taxon>Embryophyta</taxon>
        <taxon>Tracheophyta</taxon>
        <taxon>Spermatophyta</taxon>
        <taxon>Magnoliopsida</taxon>
        <taxon>eudicotyledons</taxon>
        <taxon>Gunneridae</taxon>
        <taxon>Pentapetalae</taxon>
        <taxon>asterids</taxon>
        <taxon>campanulids</taxon>
        <taxon>Asterales</taxon>
        <taxon>Asteraceae</taxon>
        <taxon>Asteroideae</taxon>
        <taxon>Heliantheae alliance</taxon>
        <taxon>Eupatorieae</taxon>
        <taxon>Mikania</taxon>
    </lineage>
</organism>
<feature type="region of interest" description="Disordered" evidence="1">
    <location>
        <begin position="111"/>
        <end position="185"/>
    </location>
</feature>
<sequence length="185" mass="20345">MTREERPNSSFTLNNDLVLNIFTSVAIRDGWKGYTENGEKIEPVTELDSSPNLHPRSNNNRWLENWEEDRIEKGSIEDIFNVKEGILPNSRGGFSPESPLGVEDVFRGSNGKVRFPWEKPSPEQGRSGRIRGAAGSRAGRSRRAVEQGARDRGAQPRREDWGAAAAADRWSGVGGWSGGGGPEAV</sequence>
<protein>
    <submittedName>
        <fullName evidence="2">Uncharacterized protein</fullName>
    </submittedName>
</protein>
<dbReference type="Proteomes" id="UP000326396">
    <property type="component" value="Linkage Group LG7"/>
</dbReference>
<feature type="compositionally biased region" description="Gly residues" evidence="1">
    <location>
        <begin position="172"/>
        <end position="185"/>
    </location>
</feature>
<accession>A0A5N6M1J5</accession>
<evidence type="ECO:0000313" key="3">
    <source>
        <dbReference type="Proteomes" id="UP000326396"/>
    </source>
</evidence>
<evidence type="ECO:0000256" key="1">
    <source>
        <dbReference type="SAM" id="MobiDB-lite"/>
    </source>
</evidence>
<name>A0A5N6M1J5_9ASTR</name>
<dbReference type="AlphaFoldDB" id="A0A5N6M1J5"/>
<proteinExistence type="predicted"/>
<evidence type="ECO:0000313" key="2">
    <source>
        <dbReference type="EMBL" id="KAD3067591.1"/>
    </source>
</evidence>